<dbReference type="PANTHER" id="PTHR36029">
    <property type="entry name" value="TSET COMPLEX MEMBER TSTA"/>
    <property type="match status" value="1"/>
</dbReference>
<feature type="compositionally biased region" description="Polar residues" evidence="1">
    <location>
        <begin position="38"/>
        <end position="47"/>
    </location>
</feature>
<reference evidence="2" key="1">
    <citation type="submission" date="2019-12" db="EMBL/GenBank/DDBJ databases">
        <title>Genome sequencing and annotation of Brassica cretica.</title>
        <authorList>
            <person name="Studholme D.J."/>
            <person name="Sarris P.F."/>
        </authorList>
    </citation>
    <scope>NUCLEOTIDE SEQUENCE</scope>
    <source>
        <strain evidence="2">PFS-102/07</strain>
        <tissue evidence="2">Leaf</tissue>
    </source>
</reference>
<feature type="compositionally biased region" description="Low complexity" evidence="1">
    <location>
        <begin position="61"/>
        <end position="70"/>
    </location>
</feature>
<comment type="caution">
    <text evidence="2">The sequence shown here is derived from an EMBL/GenBank/DDBJ whole genome shotgun (WGS) entry which is preliminary data.</text>
</comment>
<protein>
    <submittedName>
        <fullName evidence="2">Uncharacterized protein</fullName>
    </submittedName>
</protein>
<name>A0A8S9L5T7_BRACR</name>
<evidence type="ECO:0000313" key="2">
    <source>
        <dbReference type="EMBL" id="KAF2601562.1"/>
    </source>
</evidence>
<sequence>MVIKTRGGGKRKDNPTKEEVRKVKFVKTASDNIEKTTTENVESTGTAKATEIVDSREKTTDVSTEVTTDVSTEKTSEDARESTAEITEPSDVALETAPATVNKGPAGPSPPAPPATPAIGTESEEEENEETPSSGDEENQKAGSGEEENDHDDRSDVSLRSRPISVRMTPLANHPLSFKLSNNPPPDAIFSVIGKSAVEENVASPASAVCKKLAFDLIRSTRLTPDLWDTVCSGVKTDLHFSDPDVTAAAVSILAALPSISS</sequence>
<feature type="compositionally biased region" description="Basic and acidic residues" evidence="1">
    <location>
        <begin position="51"/>
        <end position="60"/>
    </location>
</feature>
<dbReference type="GO" id="GO:0006897">
    <property type="term" value="P:endocytosis"/>
    <property type="evidence" value="ECO:0007669"/>
    <property type="project" value="InterPro"/>
</dbReference>
<proteinExistence type="predicted"/>
<gene>
    <name evidence="2" type="ORF">F2Q70_00026258</name>
</gene>
<dbReference type="InterPro" id="IPR037501">
    <property type="entry name" value="TPLATE"/>
</dbReference>
<accession>A0A8S9L5T7</accession>
<dbReference type="EMBL" id="QGKY02000094">
    <property type="protein sequence ID" value="KAF2601562.1"/>
    <property type="molecule type" value="Genomic_DNA"/>
</dbReference>
<evidence type="ECO:0000256" key="1">
    <source>
        <dbReference type="SAM" id="MobiDB-lite"/>
    </source>
</evidence>
<feature type="region of interest" description="Disordered" evidence="1">
    <location>
        <begin position="35"/>
        <end position="166"/>
    </location>
</feature>
<organism evidence="2">
    <name type="scientific">Brassica cretica</name>
    <name type="common">Mustard</name>
    <dbReference type="NCBI Taxonomy" id="69181"/>
    <lineage>
        <taxon>Eukaryota</taxon>
        <taxon>Viridiplantae</taxon>
        <taxon>Streptophyta</taxon>
        <taxon>Embryophyta</taxon>
        <taxon>Tracheophyta</taxon>
        <taxon>Spermatophyta</taxon>
        <taxon>Magnoliopsida</taxon>
        <taxon>eudicotyledons</taxon>
        <taxon>Gunneridae</taxon>
        <taxon>Pentapetalae</taxon>
        <taxon>rosids</taxon>
        <taxon>malvids</taxon>
        <taxon>Brassicales</taxon>
        <taxon>Brassicaceae</taxon>
        <taxon>Brassiceae</taxon>
        <taxon>Brassica</taxon>
    </lineage>
</organism>
<dbReference type="AlphaFoldDB" id="A0A8S9L5T7"/>
<feature type="compositionally biased region" description="Pro residues" evidence="1">
    <location>
        <begin position="107"/>
        <end position="116"/>
    </location>
</feature>
<feature type="compositionally biased region" description="Basic and acidic residues" evidence="1">
    <location>
        <begin position="71"/>
        <end position="83"/>
    </location>
</feature>
<dbReference type="PANTHER" id="PTHR36029:SF1">
    <property type="entry name" value="PROTEIN TPLATE"/>
    <property type="match status" value="1"/>
</dbReference>